<name>X1KZD2_9ZZZZ</name>
<dbReference type="Gene3D" id="3.40.1110.10">
    <property type="entry name" value="Calcium-transporting ATPase, cytoplasmic domain N"/>
    <property type="match status" value="1"/>
</dbReference>
<organism evidence="2">
    <name type="scientific">marine sediment metagenome</name>
    <dbReference type="NCBI Taxonomy" id="412755"/>
    <lineage>
        <taxon>unclassified sequences</taxon>
        <taxon>metagenomes</taxon>
        <taxon>ecological metagenomes</taxon>
    </lineage>
</organism>
<feature type="non-terminal residue" evidence="2">
    <location>
        <position position="117"/>
    </location>
</feature>
<comment type="caution">
    <text evidence="2">The sequence shown here is derived from an EMBL/GenBank/DDBJ whole genome shotgun (WGS) entry which is preliminary data.</text>
</comment>
<accession>X1KZD2</accession>
<dbReference type="InterPro" id="IPR023299">
    <property type="entry name" value="ATPase_P-typ_cyto_dom_N"/>
</dbReference>
<proteinExistence type="predicted"/>
<dbReference type="SUPFAM" id="SSF81660">
    <property type="entry name" value="Metal cation-transporting ATPase, ATP-binding domain N"/>
    <property type="match status" value="1"/>
</dbReference>
<dbReference type="AlphaFoldDB" id="X1KZD2"/>
<dbReference type="GO" id="GO:0000166">
    <property type="term" value="F:nucleotide binding"/>
    <property type="evidence" value="ECO:0007669"/>
    <property type="project" value="InterPro"/>
</dbReference>
<dbReference type="Pfam" id="PF13246">
    <property type="entry name" value="Cation_ATPase"/>
    <property type="match status" value="1"/>
</dbReference>
<dbReference type="EMBL" id="BARU01047003">
    <property type="protein sequence ID" value="GAH95534.1"/>
    <property type="molecule type" value="Genomic_DNA"/>
</dbReference>
<protein>
    <submittedName>
        <fullName evidence="2">Uncharacterized protein</fullName>
    </submittedName>
</protein>
<evidence type="ECO:0000313" key="2">
    <source>
        <dbReference type="EMBL" id="GAH95534.1"/>
    </source>
</evidence>
<dbReference type="PANTHER" id="PTHR24093:SF128">
    <property type="entry name" value="MAGNESIUM-TRANSPORTING ATPASE, P-TYPE 1"/>
    <property type="match status" value="1"/>
</dbReference>
<gene>
    <name evidence="2" type="ORF">S03H2_70636</name>
</gene>
<dbReference type="PANTHER" id="PTHR24093">
    <property type="entry name" value="CATION TRANSPORTING ATPASE"/>
    <property type="match status" value="1"/>
</dbReference>
<dbReference type="GO" id="GO:0005886">
    <property type="term" value="C:plasma membrane"/>
    <property type="evidence" value="ECO:0007669"/>
    <property type="project" value="TreeGrafter"/>
</dbReference>
<reference evidence="2" key="1">
    <citation type="journal article" date="2014" name="Front. Microbiol.">
        <title>High frequency of phylogenetically diverse reductive dehalogenase-homologous genes in deep subseafloor sedimentary metagenomes.</title>
        <authorList>
            <person name="Kawai M."/>
            <person name="Futagami T."/>
            <person name="Toyoda A."/>
            <person name="Takaki Y."/>
            <person name="Nishi S."/>
            <person name="Hori S."/>
            <person name="Arai W."/>
            <person name="Tsubouchi T."/>
            <person name="Morono Y."/>
            <person name="Uchiyama I."/>
            <person name="Ito T."/>
            <person name="Fujiyama A."/>
            <person name="Inagaki F."/>
            <person name="Takami H."/>
        </authorList>
    </citation>
    <scope>NUCLEOTIDE SEQUENCE</scope>
    <source>
        <strain evidence="2">Expedition CK06-06</strain>
    </source>
</reference>
<feature type="non-terminal residue" evidence="2">
    <location>
        <position position="1"/>
    </location>
</feature>
<evidence type="ECO:0000256" key="1">
    <source>
        <dbReference type="ARBA" id="ARBA00022842"/>
    </source>
</evidence>
<dbReference type="GO" id="GO:0019829">
    <property type="term" value="F:ATPase-coupled monoatomic cation transmembrane transporter activity"/>
    <property type="evidence" value="ECO:0007669"/>
    <property type="project" value="TreeGrafter"/>
</dbReference>
<sequence>CTHGDLRIDAERLRATRKVDEVPFDFMRKRMSVVIEGDDKRHVLICKGAVDEILAACDRVQIAGETGPITEIIRRHVARITGEMNEDGMRVVAVAYRHVEDRDQRTYSVADERGLVL</sequence>
<keyword evidence="1" id="KW-0460">Magnesium</keyword>